<reference evidence="2" key="1">
    <citation type="submission" date="2021-11" db="EMBL/GenBank/DDBJ databases">
        <title>Cultivation dependent microbiological survey of springs from the worlds oldest radium mine currently devoted to the extraction of radon-saturated water.</title>
        <authorList>
            <person name="Kapinusova G."/>
            <person name="Smrhova T."/>
            <person name="Strejcek M."/>
            <person name="Suman J."/>
            <person name="Jani K."/>
            <person name="Pajer P."/>
            <person name="Uhlik O."/>
        </authorList>
    </citation>
    <scope>NUCLEOTIDE SEQUENCE [LARGE SCALE GENOMIC DNA]</scope>
    <source>
        <strain evidence="2">J379</strain>
    </source>
</reference>
<accession>A0ABY5PHZ0</accession>
<dbReference type="EMBL" id="CP088295">
    <property type="protein sequence ID" value="UUY04150.1"/>
    <property type="molecule type" value="Genomic_DNA"/>
</dbReference>
<dbReference type="Proteomes" id="UP001058860">
    <property type="component" value="Chromosome"/>
</dbReference>
<keyword evidence="2" id="KW-1185">Reference proteome</keyword>
<organism evidence="1 2">
    <name type="scientific">Svornostia abyssi</name>
    <dbReference type="NCBI Taxonomy" id="2898438"/>
    <lineage>
        <taxon>Bacteria</taxon>
        <taxon>Bacillati</taxon>
        <taxon>Actinomycetota</taxon>
        <taxon>Thermoleophilia</taxon>
        <taxon>Solirubrobacterales</taxon>
        <taxon>Baekduiaceae</taxon>
        <taxon>Svornostia</taxon>
    </lineage>
</organism>
<evidence type="ECO:0000313" key="1">
    <source>
        <dbReference type="EMBL" id="UUY04150.1"/>
    </source>
</evidence>
<proteinExistence type="predicted"/>
<dbReference type="RefSeq" id="WP_353864643.1">
    <property type="nucleotide sequence ID" value="NZ_CP088295.1"/>
</dbReference>
<sequence length="66" mass="7428">MGKTAFATKPIKPKKKCCKDSPNRCKKCPVVLKKLERQGLAHREGKYVVLSLDLTKAQFKAARKRG</sequence>
<protein>
    <submittedName>
        <fullName evidence="1">Uncharacterized protein</fullName>
    </submittedName>
</protein>
<name>A0ABY5PHZ0_9ACTN</name>
<evidence type="ECO:0000313" key="2">
    <source>
        <dbReference type="Proteomes" id="UP001058860"/>
    </source>
</evidence>
<gene>
    <name evidence="1" type="ORF">LRS13_01075</name>
</gene>